<organism evidence="2 3">
    <name type="scientific">Larkinella knui</name>
    <dbReference type="NCBI Taxonomy" id="2025310"/>
    <lineage>
        <taxon>Bacteria</taxon>
        <taxon>Pseudomonadati</taxon>
        <taxon>Bacteroidota</taxon>
        <taxon>Cytophagia</taxon>
        <taxon>Cytophagales</taxon>
        <taxon>Spirosomataceae</taxon>
        <taxon>Larkinella</taxon>
    </lineage>
</organism>
<dbReference type="SUPFAM" id="SSF51735">
    <property type="entry name" value="NAD(P)-binding Rossmann-fold domains"/>
    <property type="match status" value="1"/>
</dbReference>
<protein>
    <submittedName>
        <fullName evidence="2">NADP-dependent oxidoreductase</fullName>
    </submittedName>
</protein>
<dbReference type="GO" id="GO:0016491">
    <property type="term" value="F:oxidoreductase activity"/>
    <property type="evidence" value="ECO:0007669"/>
    <property type="project" value="InterPro"/>
</dbReference>
<evidence type="ECO:0000313" key="3">
    <source>
        <dbReference type="Proteomes" id="UP000274271"/>
    </source>
</evidence>
<dbReference type="GO" id="GO:0008270">
    <property type="term" value="F:zinc ion binding"/>
    <property type="evidence" value="ECO:0007669"/>
    <property type="project" value="InterPro"/>
</dbReference>
<dbReference type="InterPro" id="IPR011032">
    <property type="entry name" value="GroES-like_sf"/>
</dbReference>
<dbReference type="Proteomes" id="UP000274271">
    <property type="component" value="Unassembled WGS sequence"/>
</dbReference>
<feature type="domain" description="Enoyl reductase (ER)" evidence="1">
    <location>
        <begin position="10"/>
        <end position="308"/>
    </location>
</feature>
<proteinExistence type="predicted"/>
<dbReference type="OrthoDB" id="9787435at2"/>
<comment type="caution">
    <text evidence="2">The sequence shown here is derived from an EMBL/GenBank/DDBJ whole genome shotgun (WGS) entry which is preliminary data.</text>
</comment>
<dbReference type="InterPro" id="IPR013154">
    <property type="entry name" value="ADH-like_N"/>
</dbReference>
<keyword evidence="3" id="KW-1185">Reference proteome</keyword>
<dbReference type="PROSITE" id="PS01162">
    <property type="entry name" value="QOR_ZETA_CRYSTAL"/>
    <property type="match status" value="1"/>
</dbReference>
<dbReference type="CDD" id="cd05289">
    <property type="entry name" value="MDR_like_2"/>
    <property type="match status" value="1"/>
</dbReference>
<dbReference type="SUPFAM" id="SSF50129">
    <property type="entry name" value="GroES-like"/>
    <property type="match status" value="1"/>
</dbReference>
<reference evidence="2 3" key="1">
    <citation type="submission" date="2018-11" db="EMBL/GenBank/DDBJ databases">
        <authorList>
            <person name="Zhou Z."/>
            <person name="Wang G."/>
        </authorList>
    </citation>
    <scope>NUCLEOTIDE SEQUENCE [LARGE SCALE GENOMIC DNA]</scope>
    <source>
        <strain evidence="2 3">KCTC42998</strain>
    </source>
</reference>
<dbReference type="InterPro" id="IPR052733">
    <property type="entry name" value="Chloroplast_QOR"/>
</dbReference>
<dbReference type="EMBL" id="RQJP01000003">
    <property type="protein sequence ID" value="RRB13575.1"/>
    <property type="molecule type" value="Genomic_DNA"/>
</dbReference>
<dbReference type="InterPro" id="IPR020843">
    <property type="entry name" value="ER"/>
</dbReference>
<evidence type="ECO:0000259" key="1">
    <source>
        <dbReference type="SMART" id="SM00829"/>
    </source>
</evidence>
<dbReference type="PANTHER" id="PTHR44013:SF1">
    <property type="entry name" value="ZINC-TYPE ALCOHOL DEHYDROGENASE-LIKE PROTEIN C16A3.02C"/>
    <property type="match status" value="1"/>
</dbReference>
<dbReference type="Gene3D" id="3.90.180.10">
    <property type="entry name" value="Medium-chain alcohol dehydrogenases, catalytic domain"/>
    <property type="match status" value="1"/>
</dbReference>
<dbReference type="AlphaFoldDB" id="A0A3P1CJW8"/>
<dbReference type="Gene3D" id="3.40.50.720">
    <property type="entry name" value="NAD(P)-binding Rossmann-like Domain"/>
    <property type="match status" value="1"/>
</dbReference>
<sequence length="311" mass="32819">MQAIVLNQAGGVDQLTYQAVEMPVPEAGELLVKVKAFGINPMDFVVRSDEQTLTAFLGTQRPAILGWDVAGEVAGIGPEVSGFELGDAVFALSNGRAYAEYVTVSAAVSVYKPASVSYTEAAGVPVAAITAWQALVKIGHIKPGDRVLIQAGAGGVGHFAIQLAKHFGAYVATTASAKNHDFVRSLGADQVIDYTQDVFEQVLQEVDLVLDTLGGEIRERSLAILKPGGTLVTIIPPLSEELVDKAQQQGIQLTLLIGQSSTEDMQSLANLLATGALKAHVSTVYSFDQIAQAHQAIESKRTVGKIVVEIP</sequence>
<dbReference type="Pfam" id="PF08240">
    <property type="entry name" value="ADH_N"/>
    <property type="match status" value="1"/>
</dbReference>
<evidence type="ECO:0000313" key="2">
    <source>
        <dbReference type="EMBL" id="RRB13575.1"/>
    </source>
</evidence>
<name>A0A3P1CJW8_9BACT</name>
<dbReference type="SMART" id="SM00829">
    <property type="entry name" value="PKS_ER"/>
    <property type="match status" value="1"/>
</dbReference>
<dbReference type="InterPro" id="IPR036291">
    <property type="entry name" value="NAD(P)-bd_dom_sf"/>
</dbReference>
<dbReference type="PANTHER" id="PTHR44013">
    <property type="entry name" value="ZINC-TYPE ALCOHOL DEHYDROGENASE-LIKE PROTEIN C16A3.02C"/>
    <property type="match status" value="1"/>
</dbReference>
<gene>
    <name evidence="2" type="ORF">EHT87_15035</name>
</gene>
<dbReference type="Pfam" id="PF13602">
    <property type="entry name" value="ADH_zinc_N_2"/>
    <property type="match status" value="1"/>
</dbReference>
<dbReference type="InterPro" id="IPR002364">
    <property type="entry name" value="Quin_OxRdtase/zeta-crystal_CS"/>
</dbReference>
<accession>A0A3P1CJW8</accession>